<dbReference type="PRINTS" id="PR00081">
    <property type="entry name" value="GDHRDH"/>
</dbReference>
<evidence type="ECO:0000313" key="4">
    <source>
        <dbReference type="EMBL" id="GAA3739398.1"/>
    </source>
</evidence>
<dbReference type="RefSeq" id="WP_344755080.1">
    <property type="nucleotide sequence ID" value="NZ_BAABAE010000003.1"/>
</dbReference>
<dbReference type="Proteomes" id="UP001501004">
    <property type="component" value="Unassembled WGS sequence"/>
</dbReference>
<proteinExistence type="inferred from homology"/>
<sequence>MTEILDPGELFSLKGTRAAVIGGTGVLGGRFAQCLAAAGAAVAVLGRSQERGADVVSSIISAGGSAEFVPVDATERSSLESAAAALEERGGLDILVNAPGVNSTTPFELLDDEEWNRLLDVNLGSVFRTCQIFTPLLRNREHGASIINISSASSGPPLSRVLGYGVAKAGVNNLTQYLARELAGDGIRVNAIVPGFFPAEQNRTVLTRDRVNSIIGHTPLQRLGVPQELDGALLWLAASKASGFVTGSLVTVDGGFSAMTI</sequence>
<dbReference type="InterPro" id="IPR052178">
    <property type="entry name" value="Sec_Metab_Biosynth_SDR"/>
</dbReference>
<dbReference type="SUPFAM" id="SSF51735">
    <property type="entry name" value="NAD(P)-binding Rossmann-fold domains"/>
    <property type="match status" value="1"/>
</dbReference>
<reference evidence="5" key="1">
    <citation type="journal article" date="2019" name="Int. J. Syst. Evol. Microbiol.">
        <title>The Global Catalogue of Microorganisms (GCM) 10K type strain sequencing project: providing services to taxonomists for standard genome sequencing and annotation.</title>
        <authorList>
            <consortium name="The Broad Institute Genomics Platform"/>
            <consortium name="The Broad Institute Genome Sequencing Center for Infectious Disease"/>
            <person name="Wu L."/>
            <person name="Ma J."/>
        </authorList>
    </citation>
    <scope>NUCLEOTIDE SEQUENCE [LARGE SCALE GENOMIC DNA]</scope>
    <source>
        <strain evidence="5">JCM 16949</strain>
    </source>
</reference>
<keyword evidence="5" id="KW-1185">Reference proteome</keyword>
<protein>
    <submittedName>
        <fullName evidence="4">SDR family oxidoreductase</fullName>
    </submittedName>
</protein>
<evidence type="ECO:0000256" key="3">
    <source>
        <dbReference type="ARBA" id="ARBA00023002"/>
    </source>
</evidence>
<evidence type="ECO:0000256" key="2">
    <source>
        <dbReference type="ARBA" id="ARBA00022857"/>
    </source>
</evidence>
<dbReference type="PANTHER" id="PTHR43618:SF8">
    <property type="entry name" value="7ALPHA-HYDROXYSTEROID DEHYDROGENASE"/>
    <property type="match status" value="1"/>
</dbReference>
<dbReference type="EMBL" id="BAABAE010000003">
    <property type="protein sequence ID" value="GAA3739398.1"/>
    <property type="molecule type" value="Genomic_DNA"/>
</dbReference>
<dbReference type="Gene3D" id="3.40.50.720">
    <property type="entry name" value="NAD(P)-binding Rossmann-like Domain"/>
    <property type="match status" value="1"/>
</dbReference>
<keyword evidence="2" id="KW-0521">NADP</keyword>
<name>A0ABP7FGL7_9MICO</name>
<comment type="caution">
    <text evidence="4">The sequence shown here is derived from an EMBL/GenBank/DDBJ whole genome shotgun (WGS) entry which is preliminary data.</text>
</comment>
<comment type="similarity">
    <text evidence="1">Belongs to the short-chain dehydrogenases/reductases (SDR) family.</text>
</comment>
<organism evidence="4 5">
    <name type="scientific">Leifsonella bigeumensis</name>
    <dbReference type="NCBI Taxonomy" id="433643"/>
    <lineage>
        <taxon>Bacteria</taxon>
        <taxon>Bacillati</taxon>
        <taxon>Actinomycetota</taxon>
        <taxon>Actinomycetes</taxon>
        <taxon>Micrococcales</taxon>
        <taxon>Microbacteriaceae</taxon>
        <taxon>Leifsonella</taxon>
    </lineage>
</organism>
<evidence type="ECO:0000313" key="5">
    <source>
        <dbReference type="Proteomes" id="UP001501004"/>
    </source>
</evidence>
<dbReference type="PANTHER" id="PTHR43618">
    <property type="entry name" value="7-ALPHA-HYDROXYSTEROID DEHYDROGENASE"/>
    <property type="match status" value="1"/>
</dbReference>
<dbReference type="Pfam" id="PF13561">
    <property type="entry name" value="adh_short_C2"/>
    <property type="match status" value="1"/>
</dbReference>
<dbReference type="PRINTS" id="PR00080">
    <property type="entry name" value="SDRFAMILY"/>
</dbReference>
<keyword evidence="3" id="KW-0560">Oxidoreductase</keyword>
<evidence type="ECO:0000256" key="1">
    <source>
        <dbReference type="ARBA" id="ARBA00006484"/>
    </source>
</evidence>
<dbReference type="InterPro" id="IPR036291">
    <property type="entry name" value="NAD(P)-bd_dom_sf"/>
</dbReference>
<dbReference type="InterPro" id="IPR002347">
    <property type="entry name" value="SDR_fam"/>
</dbReference>
<gene>
    <name evidence="4" type="ORF">GCM10022239_13750</name>
</gene>
<accession>A0ABP7FGL7</accession>